<organism evidence="2 3">
    <name type="scientific">Heterorhabditis bacteriophora</name>
    <name type="common">Entomopathogenic nematode worm</name>
    <dbReference type="NCBI Taxonomy" id="37862"/>
    <lineage>
        <taxon>Eukaryota</taxon>
        <taxon>Metazoa</taxon>
        <taxon>Ecdysozoa</taxon>
        <taxon>Nematoda</taxon>
        <taxon>Chromadorea</taxon>
        <taxon>Rhabditida</taxon>
        <taxon>Rhabditina</taxon>
        <taxon>Rhabditomorpha</taxon>
        <taxon>Strongyloidea</taxon>
        <taxon>Heterorhabditidae</taxon>
        <taxon>Heterorhabditis</taxon>
    </lineage>
</organism>
<sequence length="63" mass="6970">MSAEKVNDGLSFSERQLFGTAIVIFVTMILLATFFLIIHLCGLSGIYFNAYSCSFQRISASLI</sequence>
<dbReference type="Proteomes" id="UP000095283">
    <property type="component" value="Unplaced"/>
</dbReference>
<evidence type="ECO:0000256" key="1">
    <source>
        <dbReference type="SAM" id="Phobius"/>
    </source>
</evidence>
<dbReference type="WBParaSite" id="Hba_17192">
    <property type="protein sequence ID" value="Hba_17192"/>
    <property type="gene ID" value="Hba_17192"/>
</dbReference>
<protein>
    <submittedName>
        <fullName evidence="3">Uncharacterized protein</fullName>
    </submittedName>
</protein>
<dbReference type="AlphaFoldDB" id="A0A1I7XHM3"/>
<name>A0A1I7XHM3_HETBA</name>
<keyword evidence="2" id="KW-1185">Reference proteome</keyword>
<keyword evidence="1" id="KW-0472">Membrane</keyword>
<keyword evidence="1" id="KW-1133">Transmembrane helix</keyword>
<reference evidence="3" key="1">
    <citation type="submission" date="2016-11" db="UniProtKB">
        <authorList>
            <consortium name="WormBaseParasite"/>
        </authorList>
    </citation>
    <scope>IDENTIFICATION</scope>
</reference>
<evidence type="ECO:0000313" key="3">
    <source>
        <dbReference type="WBParaSite" id="Hba_17192"/>
    </source>
</evidence>
<proteinExistence type="predicted"/>
<evidence type="ECO:0000313" key="2">
    <source>
        <dbReference type="Proteomes" id="UP000095283"/>
    </source>
</evidence>
<feature type="transmembrane region" description="Helical" evidence="1">
    <location>
        <begin position="20"/>
        <end position="48"/>
    </location>
</feature>
<keyword evidence="1" id="KW-0812">Transmembrane</keyword>
<accession>A0A1I7XHM3</accession>